<name>A0A5E4M676_9HEMI</name>
<feature type="transmembrane region" description="Helical" evidence="5">
    <location>
        <begin position="115"/>
        <end position="139"/>
    </location>
</feature>
<keyword evidence="7" id="KW-0813">Transport</keyword>
<feature type="transmembrane region" description="Helical" evidence="5">
    <location>
        <begin position="44"/>
        <end position="63"/>
    </location>
</feature>
<organism evidence="7 8">
    <name type="scientific">Cinara cedri</name>
    <dbReference type="NCBI Taxonomy" id="506608"/>
    <lineage>
        <taxon>Eukaryota</taxon>
        <taxon>Metazoa</taxon>
        <taxon>Ecdysozoa</taxon>
        <taxon>Arthropoda</taxon>
        <taxon>Hexapoda</taxon>
        <taxon>Insecta</taxon>
        <taxon>Pterygota</taxon>
        <taxon>Neoptera</taxon>
        <taxon>Paraneoptera</taxon>
        <taxon>Hemiptera</taxon>
        <taxon>Sternorrhyncha</taxon>
        <taxon>Aphidomorpha</taxon>
        <taxon>Aphidoidea</taxon>
        <taxon>Aphididae</taxon>
        <taxon>Lachninae</taxon>
        <taxon>Cinara</taxon>
    </lineage>
</organism>
<dbReference type="PROSITE" id="PS50850">
    <property type="entry name" value="MFS"/>
    <property type="match status" value="1"/>
</dbReference>
<protein>
    <submittedName>
        <fullName evidence="7">Sugar transporter, conserved site,Major facilitator superfamily domain,Major facilitator, sugar</fullName>
    </submittedName>
</protein>
<dbReference type="SUPFAM" id="SSF103473">
    <property type="entry name" value="MFS general substrate transporter"/>
    <property type="match status" value="1"/>
</dbReference>
<dbReference type="Proteomes" id="UP000325440">
    <property type="component" value="Unassembled WGS sequence"/>
</dbReference>
<gene>
    <name evidence="7" type="ORF">CINCED_3A014023</name>
</gene>
<evidence type="ECO:0000256" key="2">
    <source>
        <dbReference type="ARBA" id="ARBA00022692"/>
    </source>
</evidence>
<comment type="subcellular location">
    <subcellularLocation>
        <location evidence="1">Membrane</location>
        <topology evidence="1">Multi-pass membrane protein</topology>
    </subcellularLocation>
</comment>
<sequence>MIRIFIICCHTASLSGVVVGTTFGWNSPVAWLTMRQNELSDPHTIVVYMAGCFLLGTVLGGMLQGRLTSFIGYRWSAFVYDSVVLVGWLILTQVHCLSGGPREDDSCYPVIGSSWVVLTGRLVHGFGTGGLGLLTPTYICHITDFVIRGRVQMFHQAFVCFGILFAYDFGHVINYQMLIGLCIIWPFLHMFIAITYLPESPYHLFRRHSKSSTKVKKVLRQIKGKDYDVDSDYIEVQEYMEMVCDTNQCCARSFFIGLGLVVFQQTCGVNPLLFHIEEIFGELCYISTYPVKLFIICIYAIQVLQCMIAVELVEFLGRKFMLIVSALGMSLSLLALVLVNMYSPSYFDREEKINLSLGLIFLYICSYSVGWGPVVILVYTEIIHCDALQTNEINKTIWPWLFIASCVGSIAFVYCSVPETRALELNRIRILNNF</sequence>
<keyword evidence="2 5" id="KW-0812">Transmembrane</keyword>
<dbReference type="PROSITE" id="PS00216">
    <property type="entry name" value="SUGAR_TRANSPORT_1"/>
    <property type="match status" value="1"/>
</dbReference>
<feature type="transmembrane region" description="Helical" evidence="5">
    <location>
        <begin position="293"/>
        <end position="310"/>
    </location>
</feature>
<keyword evidence="8" id="KW-1185">Reference proteome</keyword>
<dbReference type="AlphaFoldDB" id="A0A5E4M676"/>
<keyword evidence="7" id="KW-0762">Sugar transport</keyword>
<feature type="transmembrane region" description="Helical" evidence="5">
    <location>
        <begin position="322"/>
        <end position="343"/>
    </location>
</feature>
<dbReference type="InterPro" id="IPR005829">
    <property type="entry name" value="Sugar_transporter_CS"/>
</dbReference>
<dbReference type="GO" id="GO:0022857">
    <property type="term" value="F:transmembrane transporter activity"/>
    <property type="evidence" value="ECO:0007669"/>
    <property type="project" value="InterPro"/>
</dbReference>
<dbReference type="InterPro" id="IPR050549">
    <property type="entry name" value="MFS_Trehalose_Transporter"/>
</dbReference>
<dbReference type="OrthoDB" id="6601239at2759"/>
<keyword evidence="4 5" id="KW-0472">Membrane</keyword>
<dbReference type="Gene3D" id="1.20.1250.20">
    <property type="entry name" value="MFS general substrate transporter like domains"/>
    <property type="match status" value="1"/>
</dbReference>
<dbReference type="InterPro" id="IPR036259">
    <property type="entry name" value="MFS_trans_sf"/>
</dbReference>
<evidence type="ECO:0000313" key="7">
    <source>
        <dbReference type="EMBL" id="VVC26756.1"/>
    </source>
</evidence>
<dbReference type="PRINTS" id="PR00171">
    <property type="entry name" value="SUGRTRNSPORT"/>
</dbReference>
<dbReference type="PANTHER" id="PTHR48021">
    <property type="match status" value="1"/>
</dbReference>
<evidence type="ECO:0000256" key="1">
    <source>
        <dbReference type="ARBA" id="ARBA00004141"/>
    </source>
</evidence>
<dbReference type="InterPro" id="IPR003663">
    <property type="entry name" value="Sugar/inositol_transpt"/>
</dbReference>
<feature type="transmembrane region" description="Helical" evidence="5">
    <location>
        <begin position="75"/>
        <end position="95"/>
    </location>
</feature>
<feature type="transmembrane region" description="Helical" evidence="5">
    <location>
        <begin position="151"/>
        <end position="169"/>
    </location>
</feature>
<dbReference type="Pfam" id="PF00083">
    <property type="entry name" value="Sugar_tr"/>
    <property type="match status" value="1"/>
</dbReference>
<feature type="transmembrane region" description="Helical" evidence="5">
    <location>
        <begin position="175"/>
        <end position="197"/>
    </location>
</feature>
<evidence type="ECO:0000313" key="8">
    <source>
        <dbReference type="Proteomes" id="UP000325440"/>
    </source>
</evidence>
<dbReference type="PANTHER" id="PTHR48021:SF1">
    <property type="entry name" value="GH07001P-RELATED"/>
    <property type="match status" value="1"/>
</dbReference>
<keyword evidence="3 5" id="KW-1133">Transmembrane helix</keyword>
<accession>A0A5E4M676</accession>
<evidence type="ECO:0000259" key="6">
    <source>
        <dbReference type="PROSITE" id="PS50850"/>
    </source>
</evidence>
<evidence type="ECO:0000256" key="4">
    <source>
        <dbReference type="ARBA" id="ARBA00023136"/>
    </source>
</evidence>
<feature type="transmembrane region" description="Helical" evidence="5">
    <location>
        <begin position="355"/>
        <end position="377"/>
    </location>
</feature>
<evidence type="ECO:0000256" key="5">
    <source>
        <dbReference type="SAM" id="Phobius"/>
    </source>
</evidence>
<dbReference type="GO" id="GO:0016020">
    <property type="term" value="C:membrane"/>
    <property type="evidence" value="ECO:0007669"/>
    <property type="project" value="UniProtKB-SubCell"/>
</dbReference>
<dbReference type="EMBL" id="CABPRJ010000045">
    <property type="protein sequence ID" value="VVC26756.1"/>
    <property type="molecule type" value="Genomic_DNA"/>
</dbReference>
<feature type="domain" description="Major facilitator superfamily (MFS) profile" evidence="6">
    <location>
        <begin position="1"/>
        <end position="434"/>
    </location>
</feature>
<proteinExistence type="predicted"/>
<dbReference type="InterPro" id="IPR020846">
    <property type="entry name" value="MFS_dom"/>
</dbReference>
<dbReference type="InterPro" id="IPR005828">
    <property type="entry name" value="MFS_sugar_transport-like"/>
</dbReference>
<reference evidence="7 8" key="1">
    <citation type="submission" date="2019-08" db="EMBL/GenBank/DDBJ databases">
        <authorList>
            <person name="Alioto T."/>
            <person name="Alioto T."/>
            <person name="Gomez Garrido J."/>
        </authorList>
    </citation>
    <scope>NUCLEOTIDE SEQUENCE [LARGE SCALE GENOMIC DNA]</scope>
</reference>
<evidence type="ECO:0000256" key="3">
    <source>
        <dbReference type="ARBA" id="ARBA00022989"/>
    </source>
</evidence>
<feature type="transmembrane region" description="Helical" evidence="5">
    <location>
        <begin position="397"/>
        <end position="417"/>
    </location>
</feature>